<evidence type="ECO:0000256" key="1">
    <source>
        <dbReference type="ARBA" id="ARBA00001968"/>
    </source>
</evidence>
<dbReference type="InterPro" id="IPR029001">
    <property type="entry name" value="ITPase-like_fam"/>
</dbReference>
<evidence type="ECO:0000256" key="3">
    <source>
        <dbReference type="ARBA" id="ARBA00023080"/>
    </source>
</evidence>
<dbReference type="PANTHER" id="PTHR43213">
    <property type="entry name" value="BIFUNCTIONAL DTTP/UTP PYROPHOSPHATASE/METHYLTRANSFERASE PROTEIN-RELATED"/>
    <property type="match status" value="1"/>
</dbReference>
<dbReference type="Proteomes" id="UP000004478">
    <property type="component" value="Unassembled WGS sequence"/>
</dbReference>
<feature type="site" description="Important for substrate specificity" evidence="4">
    <location>
        <position position="76"/>
    </location>
</feature>
<keyword evidence="2 4" id="KW-0378">Hydrolase</keyword>
<keyword evidence="3 4" id="KW-0546">Nucleotide metabolism</keyword>
<dbReference type="PIRSF" id="PIRSF006305">
    <property type="entry name" value="Maf"/>
    <property type="match status" value="1"/>
</dbReference>
<keyword evidence="4" id="KW-0963">Cytoplasm</keyword>
<dbReference type="HAMAP" id="MF_00528">
    <property type="entry name" value="Maf"/>
    <property type="match status" value="1"/>
</dbReference>
<feature type="active site" description="Proton acceptor" evidence="4">
    <location>
        <position position="75"/>
    </location>
</feature>
<dbReference type="SUPFAM" id="SSF52972">
    <property type="entry name" value="ITPase-like"/>
    <property type="match status" value="1"/>
</dbReference>
<evidence type="ECO:0000313" key="5">
    <source>
        <dbReference type="EMBL" id="EKB48156.1"/>
    </source>
</evidence>
<dbReference type="RefSeq" id="WP_009186245.1">
    <property type="nucleotide sequence ID" value="NZ_AMGM01000066.1"/>
</dbReference>
<comment type="subcellular location">
    <subcellularLocation>
        <location evidence="4">Cytoplasm</location>
    </subcellularLocation>
</comment>
<proteinExistence type="inferred from homology"/>
<dbReference type="NCBIfam" id="TIGR00172">
    <property type="entry name" value="maf"/>
    <property type="match status" value="1"/>
</dbReference>
<dbReference type="GO" id="GO:0009117">
    <property type="term" value="P:nucleotide metabolic process"/>
    <property type="evidence" value="ECO:0007669"/>
    <property type="project" value="UniProtKB-KW"/>
</dbReference>
<comment type="catalytic activity">
    <reaction evidence="4">
        <text>dTTP + H2O = dTMP + diphosphate + H(+)</text>
        <dbReference type="Rhea" id="RHEA:28534"/>
        <dbReference type="ChEBI" id="CHEBI:15377"/>
        <dbReference type="ChEBI" id="CHEBI:15378"/>
        <dbReference type="ChEBI" id="CHEBI:33019"/>
        <dbReference type="ChEBI" id="CHEBI:37568"/>
        <dbReference type="ChEBI" id="CHEBI:63528"/>
        <dbReference type="EC" id="3.6.1.9"/>
    </reaction>
</comment>
<gene>
    <name evidence="5" type="primary">maf</name>
    <name evidence="5" type="ORF">B879_03227</name>
</gene>
<dbReference type="GO" id="GO:0005737">
    <property type="term" value="C:cytoplasm"/>
    <property type="evidence" value="ECO:0007669"/>
    <property type="project" value="UniProtKB-SubCell"/>
</dbReference>
<sequence length="191" mass="21560">MIDLKGNKLILASKSPRRQELLKGLCVDFEVRTKETAEDYPENMPVGEVAAFVSEKKAKAFVGELEDHEILLTSDTVVILDGRVLEKPRNKEEARQMLRSLSANQHTVSTGITLLSYSKTITLQDEASVVFKSLSEEEIDFYIDHFKPFDKAGAYGIQEWIGYIGVKKIEGSFYSVMGLPVHLVYQALKDW</sequence>
<accession>K1L052</accession>
<dbReference type="CDD" id="cd00555">
    <property type="entry name" value="Maf"/>
    <property type="match status" value="1"/>
</dbReference>
<comment type="catalytic activity">
    <reaction evidence="4">
        <text>UTP + H2O = UMP + diphosphate + H(+)</text>
        <dbReference type="Rhea" id="RHEA:29395"/>
        <dbReference type="ChEBI" id="CHEBI:15377"/>
        <dbReference type="ChEBI" id="CHEBI:15378"/>
        <dbReference type="ChEBI" id="CHEBI:33019"/>
        <dbReference type="ChEBI" id="CHEBI:46398"/>
        <dbReference type="ChEBI" id="CHEBI:57865"/>
        <dbReference type="EC" id="3.6.1.9"/>
    </reaction>
</comment>
<dbReference type="PATRIC" id="fig|1225176.3.peg.3426"/>
<feature type="site" description="Important for substrate specificity" evidence="4">
    <location>
        <position position="158"/>
    </location>
</feature>
<protein>
    <recommendedName>
        <fullName evidence="4">dTTP/UTP pyrophosphatase</fullName>
        <shortName evidence="4">dTTPase/UTPase</shortName>
        <ecNumber evidence="4">3.6.1.9</ecNumber>
    </recommendedName>
    <alternativeName>
        <fullName evidence="4">Nucleoside triphosphate pyrophosphatase</fullName>
    </alternativeName>
    <alternativeName>
        <fullName evidence="4">Nucleotide pyrophosphatase</fullName>
        <shortName evidence="4">Nucleotide PPase</shortName>
    </alternativeName>
</protein>
<evidence type="ECO:0000256" key="2">
    <source>
        <dbReference type="ARBA" id="ARBA00022801"/>
    </source>
</evidence>
<dbReference type="InterPro" id="IPR003697">
    <property type="entry name" value="Maf-like"/>
</dbReference>
<dbReference type="GO" id="GO:0036221">
    <property type="term" value="F:UTP diphosphatase activity"/>
    <property type="evidence" value="ECO:0007669"/>
    <property type="project" value="RHEA"/>
</dbReference>
<dbReference type="AlphaFoldDB" id="K1L052"/>
<comment type="cofactor">
    <cofactor evidence="1 4">
        <name>a divalent metal cation</name>
        <dbReference type="ChEBI" id="CHEBI:60240"/>
    </cofactor>
</comment>
<evidence type="ECO:0000256" key="4">
    <source>
        <dbReference type="HAMAP-Rule" id="MF_00528"/>
    </source>
</evidence>
<dbReference type="EC" id="3.6.1.9" evidence="4"/>
<keyword evidence="6" id="KW-1185">Reference proteome</keyword>
<comment type="function">
    <text evidence="4">Nucleoside triphosphate pyrophosphatase that hydrolyzes dTTP and UTP. May have a dual role in cell division arrest and in preventing the incorporation of modified nucleotides into cellular nucleic acids.</text>
</comment>
<dbReference type="OrthoDB" id="9807767at2"/>
<comment type="caution">
    <text evidence="5">The sequence shown here is derived from an EMBL/GenBank/DDBJ whole genome shotgun (WGS) entry which is preliminary data.</text>
</comment>
<dbReference type="EMBL" id="AMGM01000066">
    <property type="protein sequence ID" value="EKB48156.1"/>
    <property type="molecule type" value="Genomic_DNA"/>
</dbReference>
<name>K1L052_CECL9</name>
<dbReference type="PANTHER" id="PTHR43213:SF5">
    <property type="entry name" value="BIFUNCTIONAL DTTP_UTP PYROPHOSPHATASE_METHYLTRANSFERASE PROTEIN-RELATED"/>
    <property type="match status" value="1"/>
</dbReference>
<comment type="similarity">
    <text evidence="4">Belongs to the Maf family. YhdE subfamily.</text>
</comment>
<feature type="site" description="Important for substrate specificity" evidence="4">
    <location>
        <position position="17"/>
    </location>
</feature>
<evidence type="ECO:0000313" key="6">
    <source>
        <dbReference type="Proteomes" id="UP000004478"/>
    </source>
</evidence>
<comment type="caution">
    <text evidence="4">Lacks conserved residue(s) required for the propagation of feature annotation.</text>
</comment>
<dbReference type="Pfam" id="PF02545">
    <property type="entry name" value="Maf"/>
    <property type="match status" value="1"/>
</dbReference>
<dbReference type="Gene3D" id="3.90.950.10">
    <property type="match status" value="1"/>
</dbReference>
<organism evidence="5 6">
    <name type="scientific">Cecembia lonarensis (strain CCUG 58316 / KCTC 22772 / LW9)</name>
    <dbReference type="NCBI Taxonomy" id="1225176"/>
    <lineage>
        <taxon>Bacteria</taxon>
        <taxon>Pseudomonadati</taxon>
        <taxon>Bacteroidota</taxon>
        <taxon>Cytophagia</taxon>
        <taxon>Cytophagales</taxon>
        <taxon>Cyclobacteriaceae</taxon>
        <taxon>Cecembia</taxon>
    </lineage>
</organism>
<reference evidence="5 6" key="1">
    <citation type="journal article" date="2012" name="J. Bacteriol.">
        <title>Draft Genome Sequence of Cecembia lonarensis Strain LW9T, Isolated from Lonar Lake, a Haloalkaline Lake in India.</title>
        <authorList>
            <person name="Shivaji S."/>
            <person name="Ara S."/>
            <person name="Singh A."/>
            <person name="Pinnaka A.K."/>
        </authorList>
    </citation>
    <scope>NUCLEOTIDE SEQUENCE [LARGE SCALE GENOMIC DNA]</scope>
    <source>
        <strain evidence="5 6">LW9</strain>
    </source>
</reference>
<dbReference type="GO" id="GO:0036218">
    <property type="term" value="F:dTTP diphosphatase activity"/>
    <property type="evidence" value="ECO:0007669"/>
    <property type="project" value="RHEA"/>
</dbReference>